<accession>A0A371GQ39</accession>
<dbReference type="OrthoDB" id="1166063at2759"/>
<dbReference type="Proteomes" id="UP000257109">
    <property type="component" value="Unassembled WGS sequence"/>
</dbReference>
<proteinExistence type="predicted"/>
<feature type="non-terminal residue" evidence="2">
    <location>
        <position position="1"/>
    </location>
</feature>
<evidence type="ECO:0000256" key="1">
    <source>
        <dbReference type="SAM" id="MobiDB-lite"/>
    </source>
</evidence>
<gene>
    <name evidence="2" type="ORF">CR513_25396</name>
</gene>
<dbReference type="AlphaFoldDB" id="A0A371GQ39"/>
<sequence length="176" mass="19237">MIEDAPIGRQGQIAEALPSQYLLKITNNEFLLSGNTILMCEDPSQLDKPVEDEGTEAEALVEMKRWLEQERPKFQPLAEDFKGINLGNEIERREVRVGKQMPPYLRCLCLVLSKHAWLGPRDCGTQITLAPGPTTIKKNEAGGSLKDKGGGGKAMECRVPSRGELPATGGKYSTGA</sequence>
<protein>
    <submittedName>
        <fullName evidence="2">Uncharacterized protein</fullName>
    </submittedName>
</protein>
<keyword evidence="3" id="KW-1185">Reference proteome</keyword>
<feature type="compositionally biased region" description="Basic and acidic residues" evidence="1">
    <location>
        <begin position="137"/>
        <end position="161"/>
    </location>
</feature>
<dbReference type="EMBL" id="QJKJ01004867">
    <property type="protein sequence ID" value="RDX92473.1"/>
    <property type="molecule type" value="Genomic_DNA"/>
</dbReference>
<evidence type="ECO:0000313" key="3">
    <source>
        <dbReference type="Proteomes" id="UP000257109"/>
    </source>
</evidence>
<reference evidence="2" key="1">
    <citation type="submission" date="2018-05" db="EMBL/GenBank/DDBJ databases">
        <title>Draft genome of Mucuna pruriens seed.</title>
        <authorList>
            <person name="Nnadi N.E."/>
            <person name="Vos R."/>
            <person name="Hasami M.H."/>
            <person name="Devisetty U.K."/>
            <person name="Aguiy J.C."/>
        </authorList>
    </citation>
    <scope>NUCLEOTIDE SEQUENCE [LARGE SCALE GENOMIC DNA]</scope>
    <source>
        <strain evidence="2">JCA_2017</strain>
    </source>
</reference>
<name>A0A371GQ39_MUCPR</name>
<organism evidence="2 3">
    <name type="scientific">Mucuna pruriens</name>
    <name type="common">Velvet bean</name>
    <name type="synonym">Dolichos pruriens</name>
    <dbReference type="NCBI Taxonomy" id="157652"/>
    <lineage>
        <taxon>Eukaryota</taxon>
        <taxon>Viridiplantae</taxon>
        <taxon>Streptophyta</taxon>
        <taxon>Embryophyta</taxon>
        <taxon>Tracheophyta</taxon>
        <taxon>Spermatophyta</taxon>
        <taxon>Magnoliopsida</taxon>
        <taxon>eudicotyledons</taxon>
        <taxon>Gunneridae</taxon>
        <taxon>Pentapetalae</taxon>
        <taxon>rosids</taxon>
        <taxon>fabids</taxon>
        <taxon>Fabales</taxon>
        <taxon>Fabaceae</taxon>
        <taxon>Papilionoideae</taxon>
        <taxon>50 kb inversion clade</taxon>
        <taxon>NPAAA clade</taxon>
        <taxon>indigoferoid/millettioid clade</taxon>
        <taxon>Phaseoleae</taxon>
        <taxon>Mucuna</taxon>
    </lineage>
</organism>
<feature type="region of interest" description="Disordered" evidence="1">
    <location>
        <begin position="133"/>
        <end position="176"/>
    </location>
</feature>
<comment type="caution">
    <text evidence="2">The sequence shown here is derived from an EMBL/GenBank/DDBJ whole genome shotgun (WGS) entry which is preliminary data.</text>
</comment>
<evidence type="ECO:0000313" key="2">
    <source>
        <dbReference type="EMBL" id="RDX92473.1"/>
    </source>
</evidence>